<organism evidence="2 3">
    <name type="scientific">Marasmius tenuissimus</name>
    <dbReference type="NCBI Taxonomy" id="585030"/>
    <lineage>
        <taxon>Eukaryota</taxon>
        <taxon>Fungi</taxon>
        <taxon>Dikarya</taxon>
        <taxon>Basidiomycota</taxon>
        <taxon>Agaricomycotina</taxon>
        <taxon>Agaricomycetes</taxon>
        <taxon>Agaricomycetidae</taxon>
        <taxon>Agaricales</taxon>
        <taxon>Marasmiineae</taxon>
        <taxon>Marasmiaceae</taxon>
        <taxon>Marasmius</taxon>
    </lineage>
</organism>
<comment type="caution">
    <text evidence="2">The sequence shown here is derived from an EMBL/GenBank/DDBJ whole genome shotgun (WGS) entry which is preliminary data.</text>
</comment>
<dbReference type="Pfam" id="PF00652">
    <property type="entry name" value="Ricin_B_lectin"/>
    <property type="match status" value="1"/>
</dbReference>
<keyword evidence="3" id="KW-1185">Reference proteome</keyword>
<evidence type="ECO:0000313" key="3">
    <source>
        <dbReference type="Proteomes" id="UP001437256"/>
    </source>
</evidence>
<dbReference type="InterPro" id="IPR000772">
    <property type="entry name" value="Ricin_B_lectin"/>
</dbReference>
<proteinExistence type="predicted"/>
<accession>A0ABR2ZFI7</accession>
<protein>
    <recommendedName>
        <fullName evidence="1">Ricin B lectin domain-containing protein</fullName>
    </recommendedName>
</protein>
<dbReference type="PROSITE" id="PS50231">
    <property type="entry name" value="RICIN_B_LECTIN"/>
    <property type="match status" value="3"/>
</dbReference>
<reference evidence="2 3" key="1">
    <citation type="submission" date="2024-05" db="EMBL/GenBank/DDBJ databases">
        <title>A draft genome resource for the thread blight pathogen Marasmius tenuissimus strain MS-2.</title>
        <authorList>
            <person name="Yulfo-Soto G.E."/>
            <person name="Baruah I.K."/>
            <person name="Amoako-Attah I."/>
            <person name="Bukari Y."/>
            <person name="Meinhardt L.W."/>
            <person name="Bailey B.A."/>
            <person name="Cohen S.P."/>
        </authorList>
    </citation>
    <scope>NUCLEOTIDE SEQUENCE [LARGE SCALE GENOMIC DNA]</scope>
    <source>
        <strain evidence="2 3">MS-2</strain>
    </source>
</reference>
<sequence>MSASENADGAPVVIHDCNTEELAKHDWEVSLFTRQNSGPQQLKVFGDKCLDVKDGVNADGTKLQIWSCNPGSTNQLWISVNDFTFNWAGTDKCIDITDGNIADGNQLQIWTCVGGAGSPNQKWSGQKVPNTEGPAAYFVGGRTSPEIPNMCLSAESNTDGAAIALAECRHVTDTFPNGNQTFIYAQSPLSGPIKTYDGFKCLDVPNGDATNGNKLQLWTCVDGSANQQWKSNSGTIEWVGKNKCIDITNGDMAAGNPLQIWDCDTNNNNQSWFRRFRGWRIVAEAPERGRLASLEVPRRLWVDKNVLVAMIKWIEMGEAPEGVKYLDDDKEKGEVDKEALSVSIQEYLRSDRGPVEAGELAMRDAMSREDV</sequence>
<gene>
    <name evidence="2" type="ORF">AAF712_013185</name>
</gene>
<dbReference type="EMBL" id="JBBXMP010000196">
    <property type="protein sequence ID" value="KAL0060007.1"/>
    <property type="molecule type" value="Genomic_DNA"/>
</dbReference>
<name>A0ABR2ZFI7_9AGAR</name>
<dbReference type="SMART" id="SM00458">
    <property type="entry name" value="RICIN"/>
    <property type="match status" value="2"/>
</dbReference>
<dbReference type="CDD" id="cd00161">
    <property type="entry name" value="beta-trefoil_Ricin-like"/>
    <property type="match status" value="1"/>
</dbReference>
<feature type="domain" description="Ricin B lectin" evidence="1">
    <location>
        <begin position="8"/>
        <end position="126"/>
    </location>
</feature>
<dbReference type="InterPro" id="IPR035992">
    <property type="entry name" value="Ricin_B-like_lectins"/>
</dbReference>
<evidence type="ECO:0000313" key="2">
    <source>
        <dbReference type="EMBL" id="KAL0060007.1"/>
    </source>
</evidence>
<dbReference type="SUPFAM" id="SSF50370">
    <property type="entry name" value="Ricin B-like lectins"/>
    <property type="match status" value="2"/>
</dbReference>
<feature type="domain" description="Ricin B lectin" evidence="1">
    <location>
        <begin position="137"/>
        <end position="275"/>
    </location>
</feature>
<dbReference type="Proteomes" id="UP001437256">
    <property type="component" value="Unassembled WGS sequence"/>
</dbReference>
<evidence type="ECO:0000259" key="1">
    <source>
        <dbReference type="SMART" id="SM00458"/>
    </source>
</evidence>
<dbReference type="Gene3D" id="2.80.10.50">
    <property type="match status" value="2"/>
</dbReference>